<comment type="similarity">
    <text evidence="1 9">Belongs to the peptidase M3 family.</text>
</comment>
<dbReference type="Pfam" id="PF19310">
    <property type="entry name" value="TOP_N"/>
    <property type="match status" value="1"/>
</dbReference>
<evidence type="ECO:0000256" key="2">
    <source>
        <dbReference type="ARBA" id="ARBA00022670"/>
    </source>
</evidence>
<evidence type="ECO:0000256" key="4">
    <source>
        <dbReference type="ARBA" id="ARBA00022801"/>
    </source>
</evidence>
<feature type="domain" description="Peptidase M3A/M3B catalytic" evidence="10">
    <location>
        <begin position="234"/>
        <end position="719"/>
    </location>
</feature>
<dbReference type="GO" id="GO:0006508">
    <property type="term" value="P:proteolysis"/>
    <property type="evidence" value="ECO:0007669"/>
    <property type="project" value="UniProtKB-KW"/>
</dbReference>
<evidence type="ECO:0000256" key="6">
    <source>
        <dbReference type="ARBA" id="ARBA00023049"/>
    </source>
</evidence>
<keyword evidence="5 9" id="KW-0862">Zinc</keyword>
<dbReference type="Gene3D" id="3.40.390.10">
    <property type="entry name" value="Collagenase (Catalytic Domain)"/>
    <property type="match status" value="1"/>
</dbReference>
<dbReference type="GeneID" id="94830859"/>
<evidence type="ECO:0000313" key="12">
    <source>
        <dbReference type="EMBL" id="OHS93650.1"/>
    </source>
</evidence>
<dbReference type="InterPro" id="IPR024079">
    <property type="entry name" value="MetalloPept_cat_dom_sf"/>
</dbReference>
<dbReference type="InterPro" id="IPR001567">
    <property type="entry name" value="Pept_M3A_M3B_dom"/>
</dbReference>
<evidence type="ECO:0000256" key="3">
    <source>
        <dbReference type="ARBA" id="ARBA00022723"/>
    </source>
</evidence>
<keyword evidence="6 9" id="KW-0482">Metalloprotease</keyword>
<evidence type="ECO:0000256" key="7">
    <source>
        <dbReference type="ARBA" id="ARBA00024603"/>
    </source>
</evidence>
<dbReference type="AlphaFoldDB" id="A0A1J4J2P6"/>
<dbReference type="InterPro" id="IPR045666">
    <property type="entry name" value="OpdA_N"/>
</dbReference>
<dbReference type="GO" id="GO:0004222">
    <property type="term" value="F:metalloendopeptidase activity"/>
    <property type="evidence" value="ECO:0007669"/>
    <property type="project" value="UniProtKB-EC"/>
</dbReference>
<dbReference type="EMBL" id="MLAK01001382">
    <property type="protein sequence ID" value="OHS93650.1"/>
    <property type="molecule type" value="Genomic_DNA"/>
</dbReference>
<evidence type="ECO:0000256" key="5">
    <source>
        <dbReference type="ARBA" id="ARBA00022833"/>
    </source>
</evidence>
<dbReference type="SUPFAM" id="SSF55486">
    <property type="entry name" value="Metalloproteases ('zincins'), catalytic domain"/>
    <property type="match status" value="1"/>
</dbReference>
<comment type="catalytic activity">
    <reaction evidence="7">
        <text>Hydrolysis of oligopeptides, with broad specificity. Gly or Ala commonly occur as P1 or P1' residues, but more distant residues are also important, as is shown by the fact that Z-Gly-Pro-Gly-|-Gly-Pro-Ala is cleaved, but not Z-(Gly)(5).</text>
        <dbReference type="EC" id="3.4.24.70"/>
    </reaction>
</comment>
<evidence type="ECO:0000256" key="9">
    <source>
        <dbReference type="RuleBase" id="RU003435"/>
    </source>
</evidence>
<dbReference type="RefSeq" id="XP_068346787.1">
    <property type="nucleotide sequence ID" value="XM_068496155.1"/>
</dbReference>
<dbReference type="PANTHER" id="PTHR43660">
    <property type="entry name" value="DIPEPTIDYL CARBOXYPEPTIDASE"/>
    <property type="match status" value="1"/>
</dbReference>
<dbReference type="VEuPathDB" id="TrichDB:TRFO_11649"/>
<dbReference type="InterPro" id="IPR024080">
    <property type="entry name" value="Neurolysin/TOP_N"/>
</dbReference>
<dbReference type="EC" id="3.4.24.70" evidence="8"/>
<dbReference type="PANTHER" id="PTHR43660:SF1">
    <property type="entry name" value="DIPEPTIDYL CARBOXYPEPTIDASE"/>
    <property type="match status" value="1"/>
</dbReference>
<keyword evidence="13" id="KW-1185">Reference proteome</keyword>
<evidence type="ECO:0000313" key="13">
    <source>
        <dbReference type="Proteomes" id="UP000179807"/>
    </source>
</evidence>
<accession>A0A1J4J2P6</accession>
<dbReference type="InterPro" id="IPR024077">
    <property type="entry name" value="Neurolysin/TOP_dom2"/>
</dbReference>
<comment type="cofactor">
    <cofactor evidence="9">
        <name>Zn(2+)</name>
        <dbReference type="ChEBI" id="CHEBI:29105"/>
    </cofactor>
    <text evidence="9">Binds 1 zinc ion.</text>
</comment>
<dbReference type="Gene3D" id="1.10.1370.10">
    <property type="entry name" value="Neurolysin, domain 3"/>
    <property type="match status" value="1"/>
</dbReference>
<dbReference type="OrthoDB" id="534666at2759"/>
<feature type="domain" description="Oligopeptidase A N-terminal" evidence="11">
    <location>
        <begin position="55"/>
        <end position="160"/>
    </location>
</feature>
<evidence type="ECO:0000259" key="10">
    <source>
        <dbReference type="Pfam" id="PF01432"/>
    </source>
</evidence>
<sequence>MVKVKQMGDYHPFLDPSLKFRWAELTPEQAQIDIVLAIERCQKKIDELVNISDDEISYETTFQVYDEMFSELSQAWALFTHLNSVRDSASQRSAFKILNPKYVDFSTSVDLNPKLWELFQKSEKIVKSDPKKFKLDAVKLRYIEKTIRGFKRHGADLDEKGKEEISAITKELAEVTDKYKKNQLDSRVNFEFFVEKGEEHLLESLPETAISMLTEKTNGERYRFTLEAPLSSLVMKYAKNEEIRKKMWEGTCSIGFKGEFDNTENVHKILELRDRKAKILGYKSFADYMTEIRMMKNGDKALKFVDDLRDMCFQKYLEENETIRKYKAKLINTTENQDLNENKNNDENKNCEECEVMPWERAYYSELLRKEKYDFDDEVLRPYFSVENVMKGVFQVTATIYGINVVEKETFYRENKTEEIQEDAIEVWHKDVKYYEVYDKDTKELLGAFYADWHPREDKRSGAWEKQLVSMSTNLPRNIATLNGNLAKSTSGKPALLTRREAQTIFHEFGHLCHFLLSKSPIRSLAGTHVLRDFVEFPSRFLENWTWNRESLDLFAHHYETGERIPDELFNKMIAARNFHSASLLMGQLRISKVDMELHHHFEKYSQIHDIDEIDDLLLSEYRDPKSSKIRSPSLIYNSRHLFASPVGYSADYYSYKWAEVLEADVFARFNQEGVMNPKLGREIREKIISQGDMKPPDELFRDFMGRDPDPSAFFQRYGLL</sequence>
<keyword evidence="2 9" id="KW-0645">Protease</keyword>
<name>A0A1J4J2P6_9EUKA</name>
<protein>
    <recommendedName>
        <fullName evidence="8">oligopeptidase A</fullName>
        <ecNumber evidence="8">3.4.24.70</ecNumber>
    </recommendedName>
</protein>
<dbReference type="Gene3D" id="1.20.1050.40">
    <property type="entry name" value="Endopeptidase. Chain P, domain 1"/>
    <property type="match status" value="1"/>
</dbReference>
<dbReference type="InterPro" id="IPR034005">
    <property type="entry name" value="M3A_DCP"/>
</dbReference>
<gene>
    <name evidence="12" type="primary">prlC</name>
    <name evidence="12" type="ORF">TRFO_11649</name>
</gene>
<comment type="caution">
    <text evidence="12">The sequence shown here is derived from an EMBL/GenBank/DDBJ whole genome shotgun (WGS) entry which is preliminary data.</text>
</comment>
<reference evidence="12" key="1">
    <citation type="submission" date="2016-10" db="EMBL/GenBank/DDBJ databases">
        <authorList>
            <person name="Benchimol M."/>
            <person name="Almeida L.G."/>
            <person name="Vasconcelos A.T."/>
            <person name="Perreira-Neves A."/>
            <person name="Rosa I.A."/>
            <person name="Tasca T."/>
            <person name="Bogo M.R."/>
            <person name="de Souza W."/>
        </authorList>
    </citation>
    <scope>NUCLEOTIDE SEQUENCE [LARGE SCALE GENOMIC DNA]</scope>
    <source>
        <strain evidence="12">K</strain>
    </source>
</reference>
<organism evidence="12 13">
    <name type="scientific">Tritrichomonas foetus</name>
    <dbReference type="NCBI Taxonomy" id="1144522"/>
    <lineage>
        <taxon>Eukaryota</taxon>
        <taxon>Metamonada</taxon>
        <taxon>Parabasalia</taxon>
        <taxon>Tritrichomonadida</taxon>
        <taxon>Tritrichomonadidae</taxon>
        <taxon>Tritrichomonas</taxon>
    </lineage>
</organism>
<evidence type="ECO:0000256" key="1">
    <source>
        <dbReference type="ARBA" id="ARBA00006040"/>
    </source>
</evidence>
<keyword evidence="4 9" id="KW-0378">Hydrolase</keyword>
<dbReference type="GO" id="GO:0046872">
    <property type="term" value="F:metal ion binding"/>
    <property type="evidence" value="ECO:0007669"/>
    <property type="project" value="UniProtKB-UniRule"/>
</dbReference>
<dbReference type="Pfam" id="PF01432">
    <property type="entry name" value="Peptidase_M3"/>
    <property type="match status" value="1"/>
</dbReference>
<proteinExistence type="inferred from homology"/>
<keyword evidence="3 9" id="KW-0479">Metal-binding</keyword>
<dbReference type="Proteomes" id="UP000179807">
    <property type="component" value="Unassembled WGS sequence"/>
</dbReference>
<evidence type="ECO:0000256" key="8">
    <source>
        <dbReference type="ARBA" id="ARBA00026100"/>
    </source>
</evidence>
<evidence type="ECO:0000259" key="11">
    <source>
        <dbReference type="Pfam" id="PF19310"/>
    </source>
</evidence>
<dbReference type="InterPro" id="IPR045090">
    <property type="entry name" value="Pept_M3A_M3B"/>
</dbReference>
<dbReference type="CDD" id="cd06456">
    <property type="entry name" value="M3A_DCP"/>
    <property type="match status" value="1"/>
</dbReference>